<evidence type="ECO:0000256" key="2">
    <source>
        <dbReference type="ARBA" id="ARBA00023242"/>
    </source>
</evidence>
<dbReference type="GO" id="GO:0006272">
    <property type="term" value="P:leading strand elongation"/>
    <property type="evidence" value="ECO:0007669"/>
    <property type="project" value="TreeGrafter"/>
</dbReference>
<feature type="compositionally biased region" description="Basic and acidic residues" evidence="4">
    <location>
        <begin position="98"/>
        <end position="144"/>
    </location>
</feature>
<feature type="compositionally biased region" description="Acidic residues" evidence="4">
    <location>
        <begin position="146"/>
        <end position="162"/>
    </location>
</feature>
<name>A0A183CBD9_GLOPA</name>
<evidence type="ECO:0000256" key="3">
    <source>
        <dbReference type="ARBA" id="ARBA00039793"/>
    </source>
</evidence>
<dbReference type="Pfam" id="PF00808">
    <property type="entry name" value="CBFD_NFYB_HMF"/>
    <property type="match status" value="1"/>
</dbReference>
<reference evidence="6" key="1">
    <citation type="submission" date="2013-12" db="EMBL/GenBank/DDBJ databases">
        <authorList>
            <person name="Aslett M."/>
        </authorList>
    </citation>
    <scope>NUCLEOTIDE SEQUENCE [LARGE SCALE GENOMIC DNA]</scope>
    <source>
        <strain evidence="6">Lindley</strain>
    </source>
</reference>
<dbReference type="GO" id="GO:0046982">
    <property type="term" value="F:protein heterodimerization activity"/>
    <property type="evidence" value="ECO:0007669"/>
    <property type="project" value="InterPro"/>
</dbReference>
<dbReference type="InterPro" id="IPR009072">
    <property type="entry name" value="Histone-fold"/>
</dbReference>
<dbReference type="Proteomes" id="UP000050741">
    <property type="component" value="Unassembled WGS sequence"/>
</dbReference>
<dbReference type="GO" id="GO:0008623">
    <property type="term" value="C:CHRAC"/>
    <property type="evidence" value="ECO:0007669"/>
    <property type="project" value="TreeGrafter"/>
</dbReference>
<dbReference type="SUPFAM" id="SSF47113">
    <property type="entry name" value="Histone-fold"/>
    <property type="match status" value="1"/>
</dbReference>
<evidence type="ECO:0000256" key="4">
    <source>
        <dbReference type="SAM" id="MobiDB-lite"/>
    </source>
</evidence>
<dbReference type="PANTHER" id="PTHR46172">
    <property type="entry name" value="DNA POLYMERASE EPSILON SUBUNIT 3"/>
    <property type="match status" value="1"/>
</dbReference>
<dbReference type="GO" id="GO:0031490">
    <property type="term" value="F:chromatin DNA binding"/>
    <property type="evidence" value="ECO:0007669"/>
    <property type="project" value="TreeGrafter"/>
</dbReference>
<dbReference type="AlphaFoldDB" id="A0A183CBD9"/>
<dbReference type="PANTHER" id="PTHR46172:SF1">
    <property type="entry name" value="DNA POLYMERASE EPSILON SUBUNIT 3"/>
    <property type="match status" value="1"/>
</dbReference>
<accession>A0A183CBD9</accession>
<keyword evidence="6" id="KW-1185">Reference proteome</keyword>
<reference evidence="6" key="2">
    <citation type="submission" date="2014-05" db="EMBL/GenBank/DDBJ databases">
        <title>The genome and life-stage specific transcriptomes of Globodera pallida elucidate key aspects of plant parasitism by a cyst nematode.</title>
        <authorList>
            <person name="Cotton J.A."/>
            <person name="Lilley C.J."/>
            <person name="Jones L.M."/>
            <person name="Kikuchi T."/>
            <person name="Reid A.J."/>
            <person name="Thorpe P."/>
            <person name="Tsai I.J."/>
            <person name="Beasley H."/>
            <person name="Blok V."/>
            <person name="Cock P.J.A."/>
            <person name="Van den Akker S.E."/>
            <person name="Holroyd N."/>
            <person name="Hunt M."/>
            <person name="Mantelin S."/>
            <person name="Naghra H."/>
            <person name="Pain A."/>
            <person name="Palomares-Rius J.E."/>
            <person name="Zarowiecki M."/>
            <person name="Berriman M."/>
            <person name="Jones J.T."/>
            <person name="Urwin P.E."/>
        </authorList>
    </citation>
    <scope>NUCLEOTIDE SEQUENCE [LARGE SCALE GENOMIC DNA]</scope>
    <source>
        <strain evidence="6">Lindley</strain>
    </source>
</reference>
<evidence type="ECO:0000313" key="7">
    <source>
        <dbReference type="WBParaSite" id="GPLIN_001019000"/>
    </source>
</evidence>
<dbReference type="GO" id="GO:0008622">
    <property type="term" value="C:epsilon DNA polymerase complex"/>
    <property type="evidence" value="ECO:0007669"/>
    <property type="project" value="TreeGrafter"/>
</dbReference>
<sequence length="162" mass="18524">MFLRVEGCPVFRKLSGFSTLRIIKEALPEGVTVSKEAKNAIARSAAIFILHATSLANDNAQSKKRKNLTADDILYAIHQLECDELEKPVKEALALFSQKKDQRQQHRREKRAENAVKNREKKQIERGEKGESEEIGREYRHGLEGENCDDAEDVDDEEQQME</sequence>
<proteinExistence type="predicted"/>
<dbReference type="InterPro" id="IPR003958">
    <property type="entry name" value="CBFA_NFYB_domain"/>
</dbReference>
<evidence type="ECO:0000313" key="6">
    <source>
        <dbReference type="Proteomes" id="UP000050741"/>
    </source>
</evidence>
<feature type="domain" description="Transcription factor CBF/NF-Y/archaeal histone" evidence="5">
    <location>
        <begin position="21"/>
        <end position="77"/>
    </location>
</feature>
<comment type="subcellular location">
    <subcellularLocation>
        <location evidence="1">Nucleus</location>
    </subcellularLocation>
</comment>
<evidence type="ECO:0000259" key="5">
    <source>
        <dbReference type="Pfam" id="PF00808"/>
    </source>
</evidence>
<dbReference type="GO" id="GO:0031507">
    <property type="term" value="P:heterochromatin formation"/>
    <property type="evidence" value="ECO:0007669"/>
    <property type="project" value="TreeGrafter"/>
</dbReference>
<evidence type="ECO:0000256" key="1">
    <source>
        <dbReference type="ARBA" id="ARBA00004123"/>
    </source>
</evidence>
<keyword evidence="2" id="KW-0539">Nucleus</keyword>
<dbReference type="CDD" id="cd22928">
    <property type="entry name" value="HFD_POLE3_DPB4"/>
    <property type="match status" value="1"/>
</dbReference>
<dbReference type="WBParaSite" id="GPLIN_001019000">
    <property type="protein sequence ID" value="GPLIN_001019000"/>
    <property type="gene ID" value="GPLIN_001019000"/>
</dbReference>
<dbReference type="GO" id="GO:0006974">
    <property type="term" value="P:DNA damage response"/>
    <property type="evidence" value="ECO:0007669"/>
    <property type="project" value="TreeGrafter"/>
</dbReference>
<feature type="region of interest" description="Disordered" evidence="4">
    <location>
        <begin position="96"/>
        <end position="162"/>
    </location>
</feature>
<reference evidence="7" key="3">
    <citation type="submission" date="2016-06" db="UniProtKB">
        <authorList>
            <consortium name="WormBaseParasite"/>
        </authorList>
    </citation>
    <scope>IDENTIFICATION</scope>
</reference>
<dbReference type="InterPro" id="IPR051377">
    <property type="entry name" value="DNA_Pol-Epsilon_Subunit"/>
</dbReference>
<dbReference type="Gene3D" id="1.10.20.10">
    <property type="entry name" value="Histone, subunit A"/>
    <property type="match status" value="1"/>
</dbReference>
<protein>
    <recommendedName>
        <fullName evidence="3">DNA polymerase epsilon subunit 3</fullName>
    </recommendedName>
</protein>
<organism evidence="6 7">
    <name type="scientific">Globodera pallida</name>
    <name type="common">Potato cyst nematode worm</name>
    <name type="synonym">Heterodera pallida</name>
    <dbReference type="NCBI Taxonomy" id="36090"/>
    <lineage>
        <taxon>Eukaryota</taxon>
        <taxon>Metazoa</taxon>
        <taxon>Ecdysozoa</taxon>
        <taxon>Nematoda</taxon>
        <taxon>Chromadorea</taxon>
        <taxon>Rhabditida</taxon>
        <taxon>Tylenchina</taxon>
        <taxon>Tylenchomorpha</taxon>
        <taxon>Tylenchoidea</taxon>
        <taxon>Heteroderidae</taxon>
        <taxon>Heteroderinae</taxon>
        <taxon>Globodera</taxon>
    </lineage>
</organism>